<evidence type="ECO:0000313" key="2">
    <source>
        <dbReference type="EMBL" id="GHF59514.1"/>
    </source>
</evidence>
<feature type="domain" description="Calcineurin-like phosphoesterase" evidence="1">
    <location>
        <begin position="169"/>
        <end position="357"/>
    </location>
</feature>
<dbReference type="InterPro" id="IPR004843">
    <property type="entry name" value="Calcineurin-like_PHP"/>
</dbReference>
<dbReference type="SUPFAM" id="SSF56300">
    <property type="entry name" value="Metallo-dependent phosphatases"/>
    <property type="match status" value="1"/>
</dbReference>
<comment type="caution">
    <text evidence="3">The sequence shown here is derived from an EMBL/GenBank/DDBJ whole genome shotgun (WGS) entry which is preliminary data.</text>
</comment>
<dbReference type="AlphaFoldDB" id="A0A7W8NQY8"/>
<dbReference type="InterPro" id="IPR027417">
    <property type="entry name" value="P-loop_NTPase"/>
</dbReference>
<dbReference type="Proteomes" id="UP000539473">
    <property type="component" value="Unassembled WGS sequence"/>
</dbReference>
<reference evidence="2" key="1">
    <citation type="journal article" date="2014" name="Int. J. Syst. Evol. Microbiol.">
        <title>Complete genome of a new Firmicutes species belonging to the dominant human colonic microbiota ('Ruminococcus bicirculans') reveals two chromosomes and a selective capacity to utilize plant glucans.</title>
        <authorList>
            <consortium name="NISC Comparative Sequencing Program"/>
            <person name="Wegmann U."/>
            <person name="Louis P."/>
            <person name="Goesmann A."/>
            <person name="Henrissat B."/>
            <person name="Duncan S.H."/>
            <person name="Flint H.J."/>
        </authorList>
    </citation>
    <scope>NUCLEOTIDE SEQUENCE</scope>
    <source>
        <strain evidence="2">CGMCC 1.18437</strain>
    </source>
</reference>
<dbReference type="CDD" id="cd07423">
    <property type="entry name" value="MPP_Prp_like"/>
    <property type="match status" value="1"/>
</dbReference>
<proteinExistence type="predicted"/>
<evidence type="ECO:0000313" key="3">
    <source>
        <dbReference type="EMBL" id="MBB5378351.1"/>
    </source>
</evidence>
<dbReference type="SUPFAM" id="SSF52540">
    <property type="entry name" value="P-loop containing nucleoside triphosphate hydrolases"/>
    <property type="match status" value="1"/>
</dbReference>
<dbReference type="PANTHER" id="PTHR42850">
    <property type="entry name" value="METALLOPHOSPHOESTERASE"/>
    <property type="match status" value="1"/>
</dbReference>
<dbReference type="InterPro" id="IPR006186">
    <property type="entry name" value="Ser/Thr-sp_prot-phosphatase"/>
</dbReference>
<dbReference type="Pfam" id="PF00149">
    <property type="entry name" value="Metallophos"/>
    <property type="match status" value="1"/>
</dbReference>
<dbReference type="GO" id="GO:0004722">
    <property type="term" value="F:protein serine/threonine phosphatase activity"/>
    <property type="evidence" value="ECO:0007669"/>
    <property type="project" value="UniProtKB-EC"/>
</dbReference>
<dbReference type="PRINTS" id="PR00114">
    <property type="entry name" value="STPHPHTASE"/>
</dbReference>
<dbReference type="RefSeq" id="WP_184114784.1">
    <property type="nucleotide sequence ID" value="NZ_BNAJ01000013.1"/>
</dbReference>
<dbReference type="EC" id="3.1.3.16" evidence="3"/>
<dbReference type="Proteomes" id="UP000619376">
    <property type="component" value="Unassembled WGS sequence"/>
</dbReference>
<evidence type="ECO:0000259" key="1">
    <source>
        <dbReference type="Pfam" id="PF00149"/>
    </source>
</evidence>
<gene>
    <name evidence="2" type="ORF">GCM10017781_39800</name>
    <name evidence="3" type="ORF">HNQ07_003857</name>
</gene>
<dbReference type="EMBL" id="BNAJ01000013">
    <property type="protein sequence ID" value="GHF59514.1"/>
    <property type="molecule type" value="Genomic_DNA"/>
</dbReference>
<keyword evidence="3" id="KW-0378">Hydrolase</keyword>
<accession>A0A7W8NQY8</accession>
<evidence type="ECO:0000313" key="4">
    <source>
        <dbReference type="Proteomes" id="UP000539473"/>
    </source>
</evidence>
<dbReference type="Gene3D" id="3.40.50.300">
    <property type="entry name" value="P-loop containing nucleotide triphosphate hydrolases"/>
    <property type="match status" value="1"/>
</dbReference>
<keyword evidence="5" id="KW-1185">Reference proteome</keyword>
<dbReference type="EMBL" id="JACHFK010000012">
    <property type="protein sequence ID" value="MBB5378351.1"/>
    <property type="molecule type" value="Genomic_DNA"/>
</dbReference>
<reference evidence="5" key="2">
    <citation type="journal article" date="2019" name="Int. J. Syst. Evol. Microbiol.">
        <title>The Global Catalogue of Microorganisms (GCM) 10K type strain sequencing project: providing services to taxonomists for standard genome sequencing and annotation.</title>
        <authorList>
            <consortium name="The Broad Institute Genomics Platform"/>
            <consortium name="The Broad Institute Genome Sequencing Center for Infectious Disease"/>
            <person name="Wu L."/>
            <person name="Ma J."/>
        </authorList>
    </citation>
    <scope>NUCLEOTIDE SEQUENCE [LARGE SCALE GENOMIC DNA]</scope>
    <source>
        <strain evidence="5">CGMCC 1.18437</strain>
    </source>
</reference>
<organism evidence="3 4">
    <name type="scientific">Deinococcus metalli</name>
    <dbReference type="NCBI Taxonomy" id="1141878"/>
    <lineage>
        <taxon>Bacteria</taxon>
        <taxon>Thermotogati</taxon>
        <taxon>Deinococcota</taxon>
        <taxon>Deinococci</taxon>
        <taxon>Deinococcales</taxon>
        <taxon>Deinococcaceae</taxon>
        <taxon>Deinococcus</taxon>
    </lineage>
</organism>
<dbReference type="InterPro" id="IPR050126">
    <property type="entry name" value="Ap4A_hydrolase"/>
</dbReference>
<reference evidence="3 4" key="3">
    <citation type="submission" date="2020-08" db="EMBL/GenBank/DDBJ databases">
        <title>Genomic Encyclopedia of Type Strains, Phase IV (KMG-IV): sequencing the most valuable type-strain genomes for metagenomic binning, comparative biology and taxonomic classification.</title>
        <authorList>
            <person name="Goeker M."/>
        </authorList>
    </citation>
    <scope>NUCLEOTIDE SEQUENCE [LARGE SCALE GENOMIC DNA]</scope>
    <source>
        <strain evidence="3 4">DSM 27521</strain>
    </source>
</reference>
<dbReference type="InterPro" id="IPR041780">
    <property type="entry name" value="MPP_PrpE-like"/>
</dbReference>
<dbReference type="Pfam" id="PF13671">
    <property type="entry name" value="AAA_33"/>
    <property type="match status" value="1"/>
</dbReference>
<dbReference type="Gene3D" id="3.60.21.10">
    <property type="match status" value="1"/>
</dbReference>
<dbReference type="PANTHER" id="PTHR42850:SF7">
    <property type="entry name" value="BIS(5'-NUCLEOSYL)-TETRAPHOSPHATASE PRPE [ASYMMETRICAL]"/>
    <property type="match status" value="1"/>
</dbReference>
<dbReference type="InterPro" id="IPR029052">
    <property type="entry name" value="Metallo-depent_PP-like"/>
</dbReference>
<name>A0A7W8NQY8_9DEIO</name>
<protein>
    <submittedName>
        <fullName evidence="3">Protein phosphatase</fullName>
        <ecNumber evidence="3">3.1.3.16</ecNumber>
    </submittedName>
    <submittedName>
        <fullName evidence="2">Serine/threonine phosphatase</fullName>
    </submittedName>
</protein>
<reference evidence="2" key="4">
    <citation type="submission" date="2024-05" db="EMBL/GenBank/DDBJ databases">
        <authorList>
            <person name="Sun Q."/>
            <person name="Zhou Y."/>
        </authorList>
    </citation>
    <scope>NUCLEOTIDE SEQUENCE</scope>
    <source>
        <strain evidence="2">CGMCC 1.18437</strain>
    </source>
</reference>
<evidence type="ECO:0000313" key="5">
    <source>
        <dbReference type="Proteomes" id="UP000619376"/>
    </source>
</evidence>
<dbReference type="GO" id="GO:0005737">
    <property type="term" value="C:cytoplasm"/>
    <property type="evidence" value="ECO:0007669"/>
    <property type="project" value="TreeGrafter"/>
</dbReference>
<sequence length="408" mass="43034">MAAPPPHLDVPSPALVVLIGASMAGKSTFAARHFAPDEVLGPGPDGSAPFGAVAERLTRGLLTVVDAPNVKSHDRRALVELARAHDLPAVAIVLDVPRPELEARHAAHAGAGAGTDALLRQMGELRRTQGGLTHEGFRRVWTLRSGAAATAATVSRVPLRVDRRDLGGPFDVIGDVHGCLPELRDLLSALGYAVDGTDVTPPGGRMAVFLGDLIDRGPDSAGVLRLVMGMVRAGSALCLPGNHEEKLARALDGKSVKLVHGLDATLAQLDAAGAAFRREVREFIATRPSHLVLDGGRLVVAHAGLPERFHGRTSGRVRSFALYGDVDGTRDEYGLPVRGDWAAAYHGAALVVYGHTPHVAPRWVGNTVNIDTGCAFGGHLTALRYPERETLSVPAREQYAVPAKPLPQ</sequence>